<dbReference type="InterPro" id="IPR003594">
    <property type="entry name" value="HATPase_dom"/>
</dbReference>
<comment type="caution">
    <text evidence="4">The sequence shown here is derived from an EMBL/GenBank/DDBJ whole genome shotgun (WGS) entry which is preliminary data.</text>
</comment>
<evidence type="ECO:0000313" key="5">
    <source>
        <dbReference type="Proteomes" id="UP000322080"/>
    </source>
</evidence>
<accession>A0A5D0RAF7</accession>
<keyword evidence="4" id="KW-0067">ATP-binding</keyword>
<dbReference type="Pfam" id="PF13581">
    <property type="entry name" value="HATPase_c_2"/>
    <property type="match status" value="1"/>
</dbReference>
<evidence type="ECO:0000259" key="3">
    <source>
        <dbReference type="Pfam" id="PF13581"/>
    </source>
</evidence>
<evidence type="ECO:0000313" key="4">
    <source>
        <dbReference type="EMBL" id="TYB77865.1"/>
    </source>
</evidence>
<feature type="region of interest" description="Disordered" evidence="2">
    <location>
        <begin position="6"/>
        <end position="27"/>
    </location>
</feature>
<sequence length="170" mass="18654">MQARAYAFMGNARDQHQRDGARTGPGLNLVFPGDPESVRRALRRARVVFRAMSIPEEHSGIAEIVLAEVLNNIVEHAYQNHGRGVIELAVRPVPDGLAFTIRDDGLPMPDGGPPTGHPPDLMVPFEGLPEGGFGWLMIHELTRGLSYRRIGNRNELKFRLDITGAVDGAD</sequence>
<keyword evidence="4" id="KW-0547">Nucleotide-binding</keyword>
<dbReference type="CDD" id="cd16936">
    <property type="entry name" value="HATPase_RsbW-like"/>
    <property type="match status" value="1"/>
</dbReference>
<dbReference type="GO" id="GO:0005524">
    <property type="term" value="F:ATP binding"/>
    <property type="evidence" value="ECO:0007669"/>
    <property type="project" value="UniProtKB-KW"/>
</dbReference>
<name>A0A5D0RAF7_9RHOB</name>
<dbReference type="InterPro" id="IPR050267">
    <property type="entry name" value="Anti-sigma-factor_SerPK"/>
</dbReference>
<keyword evidence="1" id="KW-0808">Transferase</keyword>
<dbReference type="EMBL" id="VSIY01000015">
    <property type="protein sequence ID" value="TYB77865.1"/>
    <property type="molecule type" value="Genomic_DNA"/>
</dbReference>
<evidence type="ECO:0000256" key="1">
    <source>
        <dbReference type="ARBA" id="ARBA00022527"/>
    </source>
</evidence>
<proteinExistence type="predicted"/>
<organism evidence="4 5">
    <name type="scientific">Maritimibacter fusiformis</name>
    <dbReference type="NCBI Taxonomy" id="2603819"/>
    <lineage>
        <taxon>Bacteria</taxon>
        <taxon>Pseudomonadati</taxon>
        <taxon>Pseudomonadota</taxon>
        <taxon>Alphaproteobacteria</taxon>
        <taxon>Rhodobacterales</taxon>
        <taxon>Roseobacteraceae</taxon>
        <taxon>Maritimibacter</taxon>
    </lineage>
</organism>
<evidence type="ECO:0000256" key="2">
    <source>
        <dbReference type="SAM" id="MobiDB-lite"/>
    </source>
</evidence>
<dbReference type="GO" id="GO:0004674">
    <property type="term" value="F:protein serine/threonine kinase activity"/>
    <property type="evidence" value="ECO:0007669"/>
    <property type="project" value="UniProtKB-KW"/>
</dbReference>
<keyword evidence="5" id="KW-1185">Reference proteome</keyword>
<dbReference type="AlphaFoldDB" id="A0A5D0RAF7"/>
<dbReference type="PANTHER" id="PTHR35526:SF3">
    <property type="entry name" value="ANTI-SIGMA-F FACTOR RSBW"/>
    <property type="match status" value="1"/>
</dbReference>
<dbReference type="PANTHER" id="PTHR35526">
    <property type="entry name" value="ANTI-SIGMA-F FACTOR RSBW-RELATED"/>
    <property type="match status" value="1"/>
</dbReference>
<gene>
    <name evidence="4" type="ORF">FVF75_16620</name>
</gene>
<dbReference type="InterPro" id="IPR036890">
    <property type="entry name" value="HATPase_C_sf"/>
</dbReference>
<dbReference type="Gene3D" id="3.30.565.10">
    <property type="entry name" value="Histidine kinase-like ATPase, C-terminal domain"/>
    <property type="match status" value="1"/>
</dbReference>
<protein>
    <submittedName>
        <fullName evidence="4">ATP-binding protein</fullName>
    </submittedName>
</protein>
<reference evidence="4 5" key="1">
    <citation type="submission" date="2019-08" db="EMBL/GenBank/DDBJ databases">
        <title>Identification of a novel species of the genus Boseongicola.</title>
        <authorList>
            <person name="Zhang X.-Q."/>
        </authorList>
    </citation>
    <scope>NUCLEOTIDE SEQUENCE [LARGE SCALE GENOMIC DNA]</scope>
    <source>
        <strain evidence="4 5">HY14</strain>
    </source>
</reference>
<dbReference type="Proteomes" id="UP000322080">
    <property type="component" value="Unassembled WGS sequence"/>
</dbReference>
<dbReference type="RefSeq" id="WP_148379903.1">
    <property type="nucleotide sequence ID" value="NZ_VSIY01000015.1"/>
</dbReference>
<feature type="domain" description="Histidine kinase/HSP90-like ATPase" evidence="3">
    <location>
        <begin position="31"/>
        <end position="159"/>
    </location>
</feature>
<keyword evidence="1" id="KW-0418">Kinase</keyword>
<keyword evidence="1" id="KW-0723">Serine/threonine-protein kinase</keyword>
<dbReference type="SUPFAM" id="SSF55874">
    <property type="entry name" value="ATPase domain of HSP90 chaperone/DNA topoisomerase II/histidine kinase"/>
    <property type="match status" value="1"/>
</dbReference>